<organism evidence="3 4">
    <name type="scientific">Aspergillus welwitschiae</name>
    <dbReference type="NCBI Taxonomy" id="1341132"/>
    <lineage>
        <taxon>Eukaryota</taxon>
        <taxon>Fungi</taxon>
        <taxon>Dikarya</taxon>
        <taxon>Ascomycota</taxon>
        <taxon>Pezizomycotina</taxon>
        <taxon>Eurotiomycetes</taxon>
        <taxon>Eurotiomycetidae</taxon>
        <taxon>Eurotiales</taxon>
        <taxon>Aspergillaceae</taxon>
        <taxon>Aspergillus</taxon>
        <taxon>Aspergillus subgen. Circumdati</taxon>
    </lineage>
</organism>
<name>A0A3F3QAJ6_9EURO</name>
<feature type="region of interest" description="Disordered" evidence="1">
    <location>
        <begin position="346"/>
        <end position="377"/>
    </location>
</feature>
<feature type="compositionally biased region" description="Polar residues" evidence="1">
    <location>
        <begin position="359"/>
        <end position="375"/>
    </location>
</feature>
<protein>
    <recommendedName>
        <fullName evidence="2">DUF7136 domain-containing protein</fullName>
    </recommendedName>
</protein>
<dbReference type="GeneID" id="38137153"/>
<sequence>MPQISFNQFKTALEAADDTNAARDTEHFQRLLKALDVAPAEELVIQSDDPVYSITFSTAWLNLVGKAAAKPERNLVIFHYAGHGTTRAGSFVFAETSAGTRVINADRSLIQPVTGSDYLSDSNNTDVLIILDCCCAHIATRAPAIQRRTVEILAATGCDTPNARCGPENTFSAKLANEIATRRRQGHKRVDFADVFQSLKGQRVNKVWPTYAMMVGMFSVGLALNGNPTVDIAPMPADYRAILSVNISKDITPDELVDLSRWIRQLPPFPSVFIETLLIQPTYHSHYAGMRWVCTVFIVKQMLIDINLANIVSQRQIIACSIKLRIPLAQMRKHTLLEHVIGNDTANSQEQSSHDQDIQSKPSNVARSAQESSQGPFGAILGSECNVARRAKPWPMKERLGLFLAPLRSWSRRQGSGDYLPRTPIPLPRPTHVSYKYSLFACLTATNKENFPASGRSDCARESTTPLFLAALFQSFNFRFCLGSSDPSVMHFLRPKWFIVLGFFVTTSPAVEVDLVFPRSDASYSPAEWFPFVFAVQNTERAELLNLQVTCNIRKRNATLKDIDNQLYLNHDFSWTNWSGSADPYLAYNYIHNDFNTSNHWVLLCVLSWQSCDVEALTHGPYAYGGVSDHNYRWTMGFHIDNSSLKEVDLVGATANDTCPGSQNAISINVTDRVMNSPSYGNTAHRETCVVTTNTTASPTTSTPDPCRIAIDEDTAESMASVQQQRFCYLPVPPDNCPKEENGATPLAVLGVTRMLTAIGALGFAVL</sequence>
<dbReference type="Gene3D" id="3.40.50.1460">
    <property type="match status" value="1"/>
</dbReference>
<feature type="domain" description="DUF7136" evidence="2">
    <location>
        <begin position="507"/>
        <end position="737"/>
    </location>
</feature>
<dbReference type="RefSeq" id="XP_026629220.1">
    <property type="nucleotide sequence ID" value="XM_026768797.1"/>
</dbReference>
<dbReference type="InterPro" id="IPR055560">
    <property type="entry name" value="DUF7136"/>
</dbReference>
<reference evidence="3 4" key="1">
    <citation type="submission" date="2018-07" db="EMBL/GenBank/DDBJ databases">
        <title>The genomes of Aspergillus section Nigri reveals drivers in fungal speciation.</title>
        <authorList>
            <consortium name="DOE Joint Genome Institute"/>
            <person name="Vesth T.C."/>
            <person name="Nybo J."/>
            <person name="Theobald S."/>
            <person name="Brandl J."/>
            <person name="Frisvad J.C."/>
            <person name="Nielsen K.F."/>
            <person name="Lyhne E.K."/>
            <person name="Kogle M.E."/>
            <person name="Kuo A."/>
            <person name="Riley R."/>
            <person name="Clum A."/>
            <person name="Nolan M."/>
            <person name="Lipzen A."/>
            <person name="Salamov A."/>
            <person name="Henrissat B."/>
            <person name="Wiebenga A."/>
            <person name="De vries R.P."/>
            <person name="Grigoriev I.V."/>
            <person name="Mortensen U.H."/>
            <person name="Andersen M.R."/>
            <person name="Baker S.E."/>
        </authorList>
    </citation>
    <scope>NUCLEOTIDE SEQUENCE [LARGE SCALE GENOMIC DNA]</scope>
    <source>
        <strain evidence="3 4">CBS 139.54b</strain>
    </source>
</reference>
<dbReference type="AlphaFoldDB" id="A0A3F3QAJ6"/>
<proteinExistence type="predicted"/>
<evidence type="ECO:0000313" key="4">
    <source>
        <dbReference type="Proteomes" id="UP000253729"/>
    </source>
</evidence>
<dbReference type="EMBL" id="KZ852038">
    <property type="protein sequence ID" value="RDH36198.1"/>
    <property type="molecule type" value="Genomic_DNA"/>
</dbReference>
<evidence type="ECO:0000313" key="3">
    <source>
        <dbReference type="EMBL" id="RDH36198.1"/>
    </source>
</evidence>
<dbReference type="Proteomes" id="UP000253729">
    <property type="component" value="Unassembled WGS sequence"/>
</dbReference>
<dbReference type="STRING" id="1341132.A0A3F3QAJ6"/>
<dbReference type="Pfam" id="PF23584">
    <property type="entry name" value="DUF7136"/>
    <property type="match status" value="1"/>
</dbReference>
<accession>A0A3F3QAJ6</accession>
<gene>
    <name evidence="3" type="ORF">BDQ94DRAFT_157741</name>
</gene>
<evidence type="ECO:0000256" key="1">
    <source>
        <dbReference type="SAM" id="MobiDB-lite"/>
    </source>
</evidence>
<evidence type="ECO:0000259" key="2">
    <source>
        <dbReference type="Pfam" id="PF23584"/>
    </source>
</evidence>
<keyword evidence="4" id="KW-1185">Reference proteome</keyword>